<reference evidence="1 2" key="1">
    <citation type="submission" date="2019-03" db="EMBL/GenBank/DDBJ databases">
        <title>Deep-cultivation of Planctomycetes and their phenomic and genomic characterization uncovers novel biology.</title>
        <authorList>
            <person name="Wiegand S."/>
            <person name="Jogler M."/>
            <person name="Boedeker C."/>
            <person name="Pinto D."/>
            <person name="Vollmers J."/>
            <person name="Rivas-Marin E."/>
            <person name="Kohn T."/>
            <person name="Peeters S.H."/>
            <person name="Heuer A."/>
            <person name="Rast P."/>
            <person name="Oberbeckmann S."/>
            <person name="Bunk B."/>
            <person name="Jeske O."/>
            <person name="Meyerdierks A."/>
            <person name="Storesund J.E."/>
            <person name="Kallscheuer N."/>
            <person name="Luecker S."/>
            <person name="Lage O.M."/>
            <person name="Pohl T."/>
            <person name="Merkel B.J."/>
            <person name="Hornburger P."/>
            <person name="Mueller R.-W."/>
            <person name="Bruemmer F."/>
            <person name="Labrenz M."/>
            <person name="Spormann A.M."/>
            <person name="Op den Camp H."/>
            <person name="Overmann J."/>
            <person name="Amann R."/>
            <person name="Jetten M.S.M."/>
            <person name="Mascher T."/>
            <person name="Medema M.H."/>
            <person name="Devos D.P."/>
            <person name="Kaster A.-K."/>
            <person name="Ovreas L."/>
            <person name="Rohde M."/>
            <person name="Galperin M.Y."/>
            <person name="Jogler C."/>
        </authorList>
    </citation>
    <scope>NUCLEOTIDE SEQUENCE [LARGE SCALE GENOMIC DNA]</scope>
    <source>
        <strain evidence="1 2">V202</strain>
    </source>
</reference>
<accession>A0A517WWZ4</accession>
<dbReference type="AlphaFoldDB" id="A0A517WWZ4"/>
<evidence type="ECO:0000313" key="2">
    <source>
        <dbReference type="Proteomes" id="UP000318384"/>
    </source>
</evidence>
<dbReference type="PROSITE" id="PS51257">
    <property type="entry name" value="PROKAR_LIPOPROTEIN"/>
    <property type="match status" value="1"/>
</dbReference>
<evidence type="ECO:0000313" key="1">
    <source>
        <dbReference type="EMBL" id="QDU09764.1"/>
    </source>
</evidence>
<dbReference type="OrthoDB" id="289014at2"/>
<dbReference type="InterPro" id="IPR008969">
    <property type="entry name" value="CarboxyPept-like_regulatory"/>
</dbReference>
<name>A0A517WWZ4_9PLAN</name>
<evidence type="ECO:0008006" key="3">
    <source>
        <dbReference type="Google" id="ProtNLM"/>
    </source>
</evidence>
<dbReference type="SUPFAM" id="SSF49464">
    <property type="entry name" value="Carboxypeptidase regulatory domain-like"/>
    <property type="match status" value="1"/>
</dbReference>
<organism evidence="1 2">
    <name type="scientific">Gimesia aquarii</name>
    <dbReference type="NCBI Taxonomy" id="2527964"/>
    <lineage>
        <taxon>Bacteria</taxon>
        <taxon>Pseudomonadati</taxon>
        <taxon>Planctomycetota</taxon>
        <taxon>Planctomycetia</taxon>
        <taxon>Planctomycetales</taxon>
        <taxon>Planctomycetaceae</taxon>
        <taxon>Gimesia</taxon>
    </lineage>
</organism>
<protein>
    <recommendedName>
        <fullName evidence="3">Nickel uptake substrate-specific transmembrane region</fullName>
    </recommendedName>
</protein>
<dbReference type="RefSeq" id="WP_145176503.1">
    <property type="nucleotide sequence ID" value="NZ_CP037422.1"/>
</dbReference>
<sequence>MNSTKRPFLFSFFCVLLCLVLVGCFGGSQEPLPELTDVIGVVTLDGKPLADANVTFNPKEGGPSFALTDENGKFTLMFNKDTKGATPGTHVVKIIKEENAEVAGSNLVPAKYNENSTLTADVKKEGPNEFEFNLTSKKK</sequence>
<proteinExistence type="predicted"/>
<dbReference type="Proteomes" id="UP000318384">
    <property type="component" value="Chromosome"/>
</dbReference>
<keyword evidence="2" id="KW-1185">Reference proteome</keyword>
<gene>
    <name evidence="1" type="ORF">V202x_31560</name>
</gene>
<dbReference type="EMBL" id="CP037422">
    <property type="protein sequence ID" value="QDU09764.1"/>
    <property type="molecule type" value="Genomic_DNA"/>
</dbReference>